<accession>A0A024GT12</accession>
<evidence type="ECO:0000259" key="9">
    <source>
        <dbReference type="PROSITE" id="PS51192"/>
    </source>
</evidence>
<dbReference type="Pfam" id="PF00270">
    <property type="entry name" value="DEAD"/>
    <property type="match status" value="1"/>
</dbReference>
<keyword evidence="12" id="KW-1185">Reference proteome</keyword>
<dbReference type="InterPro" id="IPR048333">
    <property type="entry name" value="HA2_WH"/>
</dbReference>
<keyword evidence="5" id="KW-0347">Helicase</keyword>
<evidence type="ECO:0000256" key="8">
    <source>
        <dbReference type="SAM" id="MobiDB-lite"/>
    </source>
</evidence>
<dbReference type="CDD" id="cd18791">
    <property type="entry name" value="SF2_C_RHA"/>
    <property type="match status" value="1"/>
</dbReference>
<dbReference type="Pfam" id="PF07717">
    <property type="entry name" value="OB_NTP_bind"/>
    <property type="match status" value="1"/>
</dbReference>
<dbReference type="PROSITE" id="PS00690">
    <property type="entry name" value="DEAH_ATP_HELICASE"/>
    <property type="match status" value="1"/>
</dbReference>
<evidence type="ECO:0000256" key="4">
    <source>
        <dbReference type="ARBA" id="ARBA00022801"/>
    </source>
</evidence>
<dbReference type="InterPro" id="IPR027417">
    <property type="entry name" value="P-loop_NTPase"/>
</dbReference>
<evidence type="ECO:0000256" key="2">
    <source>
        <dbReference type="ARBA" id="ARBA00012552"/>
    </source>
</evidence>
<dbReference type="PANTHER" id="PTHR18934:SF99">
    <property type="entry name" value="ATP-DEPENDENT RNA HELICASE DHX37-RELATED"/>
    <property type="match status" value="1"/>
</dbReference>
<dbReference type="SMART" id="SM00490">
    <property type="entry name" value="HELICc"/>
    <property type="match status" value="1"/>
</dbReference>
<dbReference type="InterPro" id="IPR007502">
    <property type="entry name" value="Helicase-assoc_dom"/>
</dbReference>
<dbReference type="AlphaFoldDB" id="A0A024GT12"/>
<dbReference type="Pfam" id="PF04408">
    <property type="entry name" value="WHD_HA2"/>
    <property type="match status" value="1"/>
</dbReference>
<dbReference type="InterPro" id="IPR002464">
    <property type="entry name" value="DNA/RNA_helicase_DEAH_CS"/>
</dbReference>
<dbReference type="GO" id="GO:0003723">
    <property type="term" value="F:RNA binding"/>
    <property type="evidence" value="ECO:0007669"/>
    <property type="project" value="TreeGrafter"/>
</dbReference>
<dbReference type="InterPro" id="IPR001650">
    <property type="entry name" value="Helicase_C-like"/>
</dbReference>
<dbReference type="Gene3D" id="3.40.50.300">
    <property type="entry name" value="P-loop containing nucleotide triphosphate hydrolases"/>
    <property type="match status" value="2"/>
</dbReference>
<evidence type="ECO:0000313" key="12">
    <source>
        <dbReference type="Proteomes" id="UP000053237"/>
    </source>
</evidence>
<comment type="similarity">
    <text evidence="1">Belongs to the DEAD box helicase family. DEAH subfamily.</text>
</comment>
<comment type="catalytic activity">
    <reaction evidence="7">
        <text>ATP + H2O = ADP + phosphate + H(+)</text>
        <dbReference type="Rhea" id="RHEA:13065"/>
        <dbReference type="ChEBI" id="CHEBI:15377"/>
        <dbReference type="ChEBI" id="CHEBI:15378"/>
        <dbReference type="ChEBI" id="CHEBI:30616"/>
        <dbReference type="ChEBI" id="CHEBI:43474"/>
        <dbReference type="ChEBI" id="CHEBI:456216"/>
        <dbReference type="EC" id="3.6.4.13"/>
    </reaction>
</comment>
<dbReference type="InterPro" id="IPR011709">
    <property type="entry name" value="DEAD-box_helicase_OB_fold"/>
</dbReference>
<dbReference type="STRING" id="65357.A0A024GT12"/>
<dbReference type="PANTHER" id="PTHR18934">
    <property type="entry name" value="ATP-DEPENDENT RNA HELICASE"/>
    <property type="match status" value="1"/>
</dbReference>
<reference evidence="11 12" key="1">
    <citation type="submission" date="2012-05" db="EMBL/GenBank/DDBJ databases">
        <title>Recombination and specialization in a pathogen metapopulation.</title>
        <authorList>
            <person name="Gardiner A."/>
            <person name="Kemen E."/>
            <person name="Schultz-Larsen T."/>
            <person name="MacLean D."/>
            <person name="Van Oosterhout C."/>
            <person name="Jones J.D.G."/>
        </authorList>
    </citation>
    <scope>NUCLEOTIDE SEQUENCE [LARGE SCALE GENOMIC DNA]</scope>
    <source>
        <strain evidence="11 12">Ac Nc2</strain>
    </source>
</reference>
<keyword evidence="3" id="KW-0547">Nucleotide-binding</keyword>
<feature type="domain" description="Helicase C-terminal" evidence="10">
    <location>
        <begin position="485"/>
        <end position="665"/>
    </location>
</feature>
<dbReference type="SMART" id="SM00847">
    <property type="entry name" value="HA2"/>
    <property type="match status" value="1"/>
</dbReference>
<dbReference type="InterPro" id="IPR056371">
    <property type="entry name" value="DHX37-like_C"/>
</dbReference>
<gene>
    <name evidence="11" type="ORF">BN9_115880</name>
</gene>
<dbReference type="Proteomes" id="UP000053237">
    <property type="component" value="Unassembled WGS sequence"/>
</dbReference>
<name>A0A024GT12_9STRA</name>
<dbReference type="Pfam" id="PF00271">
    <property type="entry name" value="Helicase_C"/>
    <property type="match status" value="1"/>
</dbReference>
<feature type="compositionally biased region" description="Basic and acidic residues" evidence="8">
    <location>
        <begin position="509"/>
        <end position="527"/>
    </location>
</feature>
<dbReference type="GO" id="GO:0000462">
    <property type="term" value="P:maturation of SSU-rRNA from tricistronic rRNA transcript (SSU-rRNA, 5.8S rRNA, LSU-rRNA)"/>
    <property type="evidence" value="ECO:0007669"/>
    <property type="project" value="TreeGrafter"/>
</dbReference>
<dbReference type="SUPFAM" id="SSF52540">
    <property type="entry name" value="P-loop containing nucleoside triphosphate hydrolases"/>
    <property type="match status" value="1"/>
</dbReference>
<protein>
    <recommendedName>
        <fullName evidence="2">RNA helicase</fullName>
        <ecNumber evidence="2">3.6.4.13</ecNumber>
    </recommendedName>
</protein>
<dbReference type="GO" id="GO:0003724">
    <property type="term" value="F:RNA helicase activity"/>
    <property type="evidence" value="ECO:0007669"/>
    <property type="project" value="UniProtKB-EC"/>
</dbReference>
<evidence type="ECO:0000256" key="7">
    <source>
        <dbReference type="ARBA" id="ARBA00047984"/>
    </source>
</evidence>
<dbReference type="InParanoid" id="A0A024GT12"/>
<evidence type="ECO:0000256" key="1">
    <source>
        <dbReference type="ARBA" id="ARBA00008792"/>
    </source>
</evidence>
<dbReference type="CDD" id="cd17982">
    <property type="entry name" value="DEXHc_DHX37"/>
    <property type="match status" value="1"/>
</dbReference>
<dbReference type="EMBL" id="CAIX01000389">
    <property type="protein sequence ID" value="CCI50076.1"/>
    <property type="molecule type" value="Genomic_DNA"/>
</dbReference>
<evidence type="ECO:0000259" key="10">
    <source>
        <dbReference type="PROSITE" id="PS51194"/>
    </source>
</evidence>
<dbReference type="EC" id="3.6.4.13" evidence="2"/>
<feature type="compositionally biased region" description="Basic and acidic residues" evidence="8">
    <location>
        <begin position="485"/>
        <end position="495"/>
    </location>
</feature>
<dbReference type="GO" id="GO:0016787">
    <property type="term" value="F:hydrolase activity"/>
    <property type="evidence" value="ECO:0007669"/>
    <property type="project" value="UniProtKB-KW"/>
</dbReference>
<dbReference type="FunCoup" id="A0A024GT12">
    <property type="interactions" value="20"/>
</dbReference>
<dbReference type="SMART" id="SM00487">
    <property type="entry name" value="DEXDc"/>
    <property type="match status" value="1"/>
</dbReference>
<evidence type="ECO:0000256" key="6">
    <source>
        <dbReference type="ARBA" id="ARBA00022840"/>
    </source>
</evidence>
<dbReference type="Pfam" id="PF23362">
    <property type="entry name" value="DHX37_C"/>
    <property type="match status" value="1"/>
</dbReference>
<keyword evidence="6" id="KW-0067">ATP-binding</keyword>
<feature type="compositionally biased region" description="Basic and acidic residues" evidence="8">
    <location>
        <begin position="105"/>
        <end position="114"/>
    </location>
</feature>
<dbReference type="GO" id="GO:0005524">
    <property type="term" value="F:ATP binding"/>
    <property type="evidence" value="ECO:0007669"/>
    <property type="project" value="UniProtKB-KW"/>
</dbReference>
<dbReference type="PROSITE" id="PS51192">
    <property type="entry name" value="HELICASE_ATP_BIND_1"/>
    <property type="match status" value="1"/>
</dbReference>
<evidence type="ECO:0000256" key="3">
    <source>
        <dbReference type="ARBA" id="ARBA00022741"/>
    </source>
</evidence>
<proteinExistence type="inferred from homology"/>
<dbReference type="Gene3D" id="1.20.120.1080">
    <property type="match status" value="1"/>
</dbReference>
<feature type="compositionally biased region" description="Acidic residues" evidence="8">
    <location>
        <begin position="496"/>
        <end position="508"/>
    </location>
</feature>
<dbReference type="OrthoDB" id="10253254at2759"/>
<evidence type="ECO:0000256" key="5">
    <source>
        <dbReference type="ARBA" id="ARBA00022806"/>
    </source>
</evidence>
<feature type="region of interest" description="Disordered" evidence="8">
    <location>
        <begin position="95"/>
        <end position="151"/>
    </location>
</feature>
<comment type="caution">
    <text evidence="11">The sequence shown here is derived from an EMBL/GenBank/DDBJ whole genome shotgun (WGS) entry which is preliminary data.</text>
</comment>
<feature type="compositionally biased region" description="Basic and acidic residues" evidence="8">
    <location>
        <begin position="123"/>
        <end position="151"/>
    </location>
</feature>
<dbReference type="PROSITE" id="PS51194">
    <property type="entry name" value="HELICASE_CTER"/>
    <property type="match status" value="1"/>
</dbReference>
<dbReference type="InterPro" id="IPR014001">
    <property type="entry name" value="Helicase_ATP-bd"/>
</dbReference>
<keyword evidence="4" id="KW-0378">Hydrolase</keyword>
<sequence>MEKLGLDLSTAEFDLLHPKESFSTGSRSTCEIRLQKSESTCWEKNQAAVDTKAIDEKRTGDISCKRKTKRRARVVYTTQTSSPCERVVTYADSKGHTENSTVSMKRHEEAEVSAKSETMNRVLELRKKNQQRRLRESTKDSDISSQKADKEPKYIPTTIFPMKTSREVQSEHHSLPRDRCTQHVAHLERSPEIQMARMQLPACSMEQEIMEAIVNNDIVILCGETGSGKTTQVPQFLYEAGFGHPEHPNFFGRIGVTQPRRVATVSTAKRVAEELNVAFGQAPDGQVGYQIRYDSSHFANSTRIKFMTDGIPLKEIQQDFLLRQYSIIILDEAHERNINTDILIGLLSRIVPFRSKLALKELEEYRALTVEEQNEFGGIQKLLKPLKLVIMSATLRVEDFTNNTVLLPSPPPVSATDRSTTTPGHTFKKVVRIHNKLPEGGILVFLTGQQEILQLVRKFHQAYRSKESKRVETFKGPRKVTKSLSRDAEYVPLEHDDAEEDADIEPAEDAERCDSDHGSEIDSDRDANDSLAVPYMHALPLYSLLPTNEQMRVFDEPPEHHRLVVIATDIAETSLTIPNIKYVVDAGRTKARVYNLENGISNFQIQWISKASADQRAVRAGRTGPGHCYRLYSSAVYDTDFSKFTPPEILCHPIEEIVLQMKAMGTHNISKFPFPTPPDRHAFVKAIQTLEYLGAITIQQTEDSAKEKITRLGQLLVQFPVTARFAKMLLVAKEMGALEYTIAIVAGLSGHSPFVTTSEEETEKHIDEMTAEWHKADTLRRRLQWANTQSDPLSVLRAAGAYAYGGCSSSFCKENFLHEKIMSQMLQLRQQFTRIVNTLYAEDEPFTKITLSPYLDPPSLPTEDVLRQIIAAGFMDHVARRAPQGMVEEGSKFERNCAYVACTGDVKEPIYIHPHSHVFTANASKLPEYVVYQQITRTTRAYMNNVTSPKPEYNAQSDRVDCYIHPHYGKFAWTLPTTKIPYPIHSKTEADFYRSLAKLLLDGKIIPYLARFSSHLKYASMLLLRQKFEAKTQSLPLTLQRRNIRSRAELKKVWVEEEHQSFLLPEIQFWLKEPMDQKLAREWRHVVME</sequence>
<feature type="region of interest" description="Disordered" evidence="8">
    <location>
        <begin position="485"/>
        <end position="527"/>
    </location>
</feature>
<dbReference type="GO" id="GO:0005730">
    <property type="term" value="C:nucleolus"/>
    <property type="evidence" value="ECO:0007669"/>
    <property type="project" value="TreeGrafter"/>
</dbReference>
<dbReference type="Pfam" id="PF21010">
    <property type="entry name" value="HA2_C"/>
    <property type="match status" value="1"/>
</dbReference>
<feature type="domain" description="Helicase ATP-binding" evidence="9">
    <location>
        <begin position="210"/>
        <end position="413"/>
    </location>
</feature>
<evidence type="ECO:0000313" key="11">
    <source>
        <dbReference type="EMBL" id="CCI50076.1"/>
    </source>
</evidence>
<dbReference type="FunFam" id="3.40.50.300:FF:000637">
    <property type="entry name" value="ATP-dependent RNA helicase DHX37/DHR1"/>
    <property type="match status" value="1"/>
</dbReference>
<organism evidence="11 12">
    <name type="scientific">Albugo candida</name>
    <dbReference type="NCBI Taxonomy" id="65357"/>
    <lineage>
        <taxon>Eukaryota</taxon>
        <taxon>Sar</taxon>
        <taxon>Stramenopiles</taxon>
        <taxon>Oomycota</taxon>
        <taxon>Peronosporomycetes</taxon>
        <taxon>Albuginales</taxon>
        <taxon>Albuginaceae</taxon>
        <taxon>Albugo</taxon>
    </lineage>
</organism>
<dbReference type="InterPro" id="IPR011545">
    <property type="entry name" value="DEAD/DEAH_box_helicase_dom"/>
</dbReference>